<dbReference type="Proteomes" id="UP000053555">
    <property type="component" value="Unassembled WGS sequence"/>
</dbReference>
<protein>
    <recommendedName>
        <fullName evidence="2">Retrovirus-related Pol polyprotein from transposon TNT 1-94</fullName>
    </recommendedName>
</protein>
<evidence type="ECO:0008006" key="2">
    <source>
        <dbReference type="Google" id="ProtNLM"/>
    </source>
</evidence>
<organism evidence="1">
    <name type="scientific">Glycine soja</name>
    <name type="common">Wild soybean</name>
    <dbReference type="NCBI Taxonomy" id="3848"/>
    <lineage>
        <taxon>Eukaryota</taxon>
        <taxon>Viridiplantae</taxon>
        <taxon>Streptophyta</taxon>
        <taxon>Embryophyta</taxon>
        <taxon>Tracheophyta</taxon>
        <taxon>Spermatophyta</taxon>
        <taxon>Magnoliopsida</taxon>
        <taxon>eudicotyledons</taxon>
        <taxon>Gunneridae</taxon>
        <taxon>Pentapetalae</taxon>
        <taxon>rosids</taxon>
        <taxon>fabids</taxon>
        <taxon>Fabales</taxon>
        <taxon>Fabaceae</taxon>
        <taxon>Papilionoideae</taxon>
        <taxon>50 kb inversion clade</taxon>
        <taxon>NPAAA clade</taxon>
        <taxon>indigoferoid/millettioid clade</taxon>
        <taxon>Phaseoleae</taxon>
        <taxon>Glycine</taxon>
        <taxon>Glycine subgen. Soja</taxon>
    </lineage>
</organism>
<name>A0A0B2QW18_GLYSO</name>
<reference evidence="1" key="1">
    <citation type="submission" date="2014-07" db="EMBL/GenBank/DDBJ databases">
        <title>Identification of a novel salt tolerance gene in wild soybean by whole-genome sequencing.</title>
        <authorList>
            <person name="Lam H.-M."/>
            <person name="Qi X."/>
            <person name="Li M.-W."/>
            <person name="Liu X."/>
            <person name="Xie M."/>
            <person name="Ni M."/>
            <person name="Xu X."/>
        </authorList>
    </citation>
    <scope>NUCLEOTIDE SEQUENCE [LARGE SCALE GENOMIC DNA]</scope>
    <source>
        <tissue evidence="1">Root</tissue>
    </source>
</reference>
<evidence type="ECO:0000313" key="1">
    <source>
        <dbReference type="EMBL" id="KHN24003.1"/>
    </source>
</evidence>
<dbReference type="AlphaFoldDB" id="A0A0B2QW18"/>
<gene>
    <name evidence="1" type="ORF">glysoja_045217</name>
</gene>
<feature type="non-terminal residue" evidence="1">
    <location>
        <position position="1"/>
    </location>
</feature>
<proteinExistence type="predicted"/>
<feature type="non-terminal residue" evidence="1">
    <location>
        <position position="70"/>
    </location>
</feature>
<sequence>KSCNDKIPDELVVDKILRTLPPRFDHVAVAIEESRNLDDMEIEELQHSLEAHEMRINERRSNQEQALQAR</sequence>
<accession>A0A0B2QW18</accession>
<dbReference type="EMBL" id="KN655742">
    <property type="protein sequence ID" value="KHN24003.1"/>
    <property type="molecule type" value="Genomic_DNA"/>
</dbReference>
<dbReference type="Pfam" id="PF14223">
    <property type="entry name" value="Retrotran_gag_2"/>
    <property type="match status" value="1"/>
</dbReference>